<dbReference type="Gene3D" id="1.25.10.10">
    <property type="entry name" value="Leucine-rich Repeat Variant"/>
    <property type="match status" value="1"/>
</dbReference>
<dbReference type="GO" id="GO:0005737">
    <property type="term" value="C:cytoplasm"/>
    <property type="evidence" value="ECO:0007669"/>
    <property type="project" value="TreeGrafter"/>
</dbReference>
<dbReference type="RefSeq" id="XP_024717356.1">
    <property type="nucleotide sequence ID" value="XM_024868926.1"/>
</dbReference>
<evidence type="ECO:0000256" key="2">
    <source>
        <dbReference type="ARBA" id="ARBA00025147"/>
    </source>
</evidence>
<proteinExistence type="predicted"/>
<dbReference type="InterPro" id="IPR045065">
    <property type="entry name" value="XPO1/5"/>
</dbReference>
<gene>
    <name evidence="6" type="ORF">M430DRAFT_61434</name>
</gene>
<dbReference type="InParanoid" id="A0A2T3ARR0"/>
<dbReference type="GO" id="GO:0006405">
    <property type="term" value="P:RNA export from nucleus"/>
    <property type="evidence" value="ECO:0007669"/>
    <property type="project" value="TreeGrafter"/>
</dbReference>
<feature type="compositionally biased region" description="Basic and acidic residues" evidence="3">
    <location>
        <begin position="1205"/>
        <end position="1221"/>
    </location>
</feature>
<dbReference type="InterPro" id="IPR016024">
    <property type="entry name" value="ARM-type_fold"/>
</dbReference>
<sequence length="1236" mass="139492">MDGSTNGHNTVGVEARPGEQTNGGSTTLLPRIHEALELVHSPYSSNESRRQASLFLEEVKANDEAPYHGFTLASDKSQQPVVRHYALSLLEHGIRHKWGEYSEVQATALREWVLQLSQSIVPDDPLYLRNKTAQLWVEIAKRSWGAEWNDMDELLVRLWELPGSIVHKEFVLFVLETLSDEVFNGEDTVAILREGALSKACVEIFTPATVLAEAFPNRQIGTSVRYGDEGADTSQNVQYQTCAVKTLAVYKSVMPWAVPRAIASASCVQHMCASLAASSVPVQLASVEALHALYSRLHFSDEEFLALVCPMYTSQIVNLLRNLFEWSVVDPHDIDDEKYLFAKKFSEMVSNLGSFIEQKISVIPENCDLPNLLNLFLAITQSQSFVISIPVLVTWTRLLRSDTIGRSQTINPLIAPLLELCNSRLIRYENMPEDSDDPSLVFLLEDIDTIPERHAFLGNYRRFSVQIIELIVRQKQSEAFYHILTQVDQAMQHLYDGQPPFSVETYSKNSIPILRVDAQFTVIEAALKGYMKWRASHGSEPQQDEQERITMELNLEAWCERLLESNFEDPMIRKRILQLAVAFSTTALDKKVDFMLKVLQHILMSRPVEHPEHAAYSDAVKELQADGMYELHRLATKMPDQLLDVYPQLEAKVNETIASGTIDAKRQVSYQTFLFTIIHRSTKIDVDSQLQKLRDFINPVQQLWQNPQMGEAISSFGGFCELLGLGKVSDYLVSRRVHEIQDWGLYQLDAEGQAIQKDLDERVKALPLRTTKSFFGCTTEKIEKDTPAYEVTRVLWRDALPLILPNLLKFLSHAHAFHNPANWTGLPTDMRSTVSRILTDRFWQAGISVGSKDDFYARVSSTKSTMEGFASSIRGAVRTVREACYSILWCMSRLDVDFYGFNELPGPLAHALFADAHCLSSHQLIALLNVVRLIVDDCPVELRSHFVPPILASCFAQMDTKCSTEWEKLAHKQVAPTEGEDLTDEMKEESILRQLTHAAVMMIGGFLDPARPNVPSGPVTAKDASSYAPGNNPSAYPSMRKFCLTSSIILEPLLLFCTHAIRMRDGRCCGVVLRVLRSMVPDFASDQNPLSPSIREFISTDVLKACISSLNEPYFVDLHKDLAQLIASILIYYSPLTNTPRQILLSLPGIEEKAVDKCIDYIMRQGMQQRQQRALVLDLLRDLKGVSISEQGRITKPASVVRKERSKMQQEFMKEQPEKRRPSPSLEGVAGMFNEQ</sequence>
<dbReference type="SUPFAM" id="SSF48371">
    <property type="entry name" value="ARM repeat"/>
    <property type="match status" value="1"/>
</dbReference>
<dbReference type="GO" id="GO:0005049">
    <property type="term" value="F:nuclear export signal receptor activity"/>
    <property type="evidence" value="ECO:0007669"/>
    <property type="project" value="InterPro"/>
</dbReference>
<dbReference type="PANTHER" id="PTHR11223">
    <property type="entry name" value="EXPORTIN 1/5"/>
    <property type="match status" value="1"/>
</dbReference>
<evidence type="ECO:0000313" key="6">
    <source>
        <dbReference type="EMBL" id="PSS09058.1"/>
    </source>
</evidence>
<dbReference type="EMBL" id="KZ679017">
    <property type="protein sequence ID" value="PSS09058.1"/>
    <property type="molecule type" value="Genomic_DNA"/>
</dbReference>
<dbReference type="STRING" id="857342.A0A2T3ARR0"/>
<feature type="region of interest" description="Disordered" evidence="3">
    <location>
        <begin position="1"/>
        <end position="26"/>
    </location>
</feature>
<dbReference type="Pfam" id="PF19273">
    <property type="entry name" value="Exportin-5"/>
    <property type="match status" value="1"/>
</dbReference>
<name>A0A2T3ARR0_AMORE</name>
<feature type="domain" description="Exportin-1/Importin-beta-like" evidence="4">
    <location>
        <begin position="127"/>
        <end position="288"/>
    </location>
</feature>
<evidence type="ECO:0000313" key="7">
    <source>
        <dbReference type="Proteomes" id="UP000241818"/>
    </source>
</evidence>
<dbReference type="AlphaFoldDB" id="A0A2T3ARR0"/>
<keyword evidence="1" id="KW-0819">tRNA processing</keyword>
<dbReference type="GeneID" id="36577007"/>
<dbReference type="Proteomes" id="UP000241818">
    <property type="component" value="Unassembled WGS sequence"/>
</dbReference>
<dbReference type="InterPro" id="IPR045478">
    <property type="entry name" value="Exportin-5_C"/>
</dbReference>
<evidence type="ECO:0000259" key="4">
    <source>
        <dbReference type="Pfam" id="PF08389"/>
    </source>
</evidence>
<dbReference type="GO" id="GO:0005634">
    <property type="term" value="C:nucleus"/>
    <property type="evidence" value="ECO:0007669"/>
    <property type="project" value="TreeGrafter"/>
</dbReference>
<keyword evidence="7" id="KW-1185">Reference proteome</keyword>
<accession>A0A2T3ARR0</accession>
<protein>
    <submittedName>
        <fullName evidence="6">Uncharacterized protein</fullName>
    </submittedName>
</protein>
<evidence type="ECO:0000259" key="5">
    <source>
        <dbReference type="Pfam" id="PF19273"/>
    </source>
</evidence>
<dbReference type="GO" id="GO:0008033">
    <property type="term" value="P:tRNA processing"/>
    <property type="evidence" value="ECO:0007669"/>
    <property type="project" value="UniProtKB-KW"/>
</dbReference>
<dbReference type="GO" id="GO:0003723">
    <property type="term" value="F:RNA binding"/>
    <property type="evidence" value="ECO:0007669"/>
    <property type="project" value="TreeGrafter"/>
</dbReference>
<dbReference type="InterPro" id="IPR011989">
    <property type="entry name" value="ARM-like"/>
</dbReference>
<reference evidence="6 7" key="1">
    <citation type="journal article" date="2018" name="New Phytol.">
        <title>Comparative genomics and transcriptomics depict ericoid mycorrhizal fungi as versatile saprotrophs and plant mutualists.</title>
        <authorList>
            <person name="Martino E."/>
            <person name="Morin E."/>
            <person name="Grelet G.A."/>
            <person name="Kuo A."/>
            <person name="Kohler A."/>
            <person name="Daghino S."/>
            <person name="Barry K.W."/>
            <person name="Cichocki N."/>
            <person name="Clum A."/>
            <person name="Dockter R.B."/>
            <person name="Hainaut M."/>
            <person name="Kuo R.C."/>
            <person name="LaButti K."/>
            <person name="Lindahl B.D."/>
            <person name="Lindquist E.A."/>
            <person name="Lipzen A."/>
            <person name="Khouja H.R."/>
            <person name="Magnuson J."/>
            <person name="Murat C."/>
            <person name="Ohm R.A."/>
            <person name="Singer S.W."/>
            <person name="Spatafora J.W."/>
            <person name="Wang M."/>
            <person name="Veneault-Fourrey C."/>
            <person name="Henrissat B."/>
            <person name="Grigoriev I.V."/>
            <person name="Martin F.M."/>
            <person name="Perotto S."/>
        </authorList>
    </citation>
    <scope>NUCLEOTIDE SEQUENCE [LARGE SCALE GENOMIC DNA]</scope>
    <source>
        <strain evidence="6 7">ATCC 22711</strain>
    </source>
</reference>
<feature type="region of interest" description="Disordered" evidence="3">
    <location>
        <begin position="1205"/>
        <end position="1236"/>
    </location>
</feature>
<dbReference type="Pfam" id="PF08389">
    <property type="entry name" value="Xpo1"/>
    <property type="match status" value="1"/>
</dbReference>
<evidence type="ECO:0000256" key="1">
    <source>
        <dbReference type="ARBA" id="ARBA00022694"/>
    </source>
</evidence>
<dbReference type="PANTHER" id="PTHR11223:SF3">
    <property type="entry name" value="EXPORTIN-5"/>
    <property type="match status" value="1"/>
</dbReference>
<feature type="domain" description="Exportin-5 C-terminal" evidence="5">
    <location>
        <begin position="337"/>
        <end position="1188"/>
    </location>
</feature>
<evidence type="ECO:0000256" key="3">
    <source>
        <dbReference type="SAM" id="MobiDB-lite"/>
    </source>
</evidence>
<dbReference type="FunCoup" id="A0A2T3ARR0">
    <property type="interactions" value="750"/>
</dbReference>
<dbReference type="GO" id="GO:0006611">
    <property type="term" value="P:protein export from nucleus"/>
    <property type="evidence" value="ECO:0007669"/>
    <property type="project" value="InterPro"/>
</dbReference>
<dbReference type="OrthoDB" id="2215036at2759"/>
<comment type="function">
    <text evidence="2">tRNA nucleus export receptor which facilitates tRNA translocation across the nuclear pore complex. Involved in pre-tRNA splicing, probably by affecting the interaction of pre-tRNA with splicing endonuclease.</text>
</comment>
<dbReference type="GO" id="GO:0042565">
    <property type="term" value="C:RNA nuclear export complex"/>
    <property type="evidence" value="ECO:0007669"/>
    <property type="project" value="TreeGrafter"/>
</dbReference>
<organism evidence="6 7">
    <name type="scientific">Amorphotheca resinae ATCC 22711</name>
    <dbReference type="NCBI Taxonomy" id="857342"/>
    <lineage>
        <taxon>Eukaryota</taxon>
        <taxon>Fungi</taxon>
        <taxon>Dikarya</taxon>
        <taxon>Ascomycota</taxon>
        <taxon>Pezizomycotina</taxon>
        <taxon>Leotiomycetes</taxon>
        <taxon>Helotiales</taxon>
        <taxon>Amorphothecaceae</taxon>
        <taxon>Amorphotheca</taxon>
    </lineage>
</organism>
<dbReference type="InterPro" id="IPR013598">
    <property type="entry name" value="Exportin-1/Importin-b-like"/>
</dbReference>